<keyword evidence="2 7" id="KW-0813">Transport</keyword>
<keyword evidence="5 7" id="KW-1133">Transmembrane helix</keyword>
<dbReference type="PANTHER" id="PTHR43163:SF6">
    <property type="entry name" value="DIPEPTIDE TRANSPORT SYSTEM PERMEASE PROTEIN DPPB-RELATED"/>
    <property type="match status" value="1"/>
</dbReference>
<feature type="transmembrane region" description="Helical" evidence="7">
    <location>
        <begin position="228"/>
        <end position="253"/>
    </location>
</feature>
<feature type="transmembrane region" description="Helical" evidence="7">
    <location>
        <begin position="103"/>
        <end position="126"/>
    </location>
</feature>
<keyword evidence="6 7" id="KW-0472">Membrane</keyword>
<keyword evidence="3" id="KW-1003">Cell membrane</keyword>
<dbReference type="EMBL" id="JBHSPA010000031">
    <property type="protein sequence ID" value="MFC5827907.1"/>
    <property type="molecule type" value="Genomic_DNA"/>
</dbReference>
<evidence type="ECO:0000256" key="7">
    <source>
        <dbReference type="RuleBase" id="RU363032"/>
    </source>
</evidence>
<feature type="transmembrane region" description="Helical" evidence="7">
    <location>
        <begin position="273"/>
        <end position="299"/>
    </location>
</feature>
<evidence type="ECO:0000256" key="1">
    <source>
        <dbReference type="ARBA" id="ARBA00004651"/>
    </source>
</evidence>
<evidence type="ECO:0000256" key="5">
    <source>
        <dbReference type="ARBA" id="ARBA00022989"/>
    </source>
</evidence>
<dbReference type="Pfam" id="PF19300">
    <property type="entry name" value="BPD_transp_1_N"/>
    <property type="match status" value="1"/>
</dbReference>
<dbReference type="CDD" id="cd06261">
    <property type="entry name" value="TM_PBP2"/>
    <property type="match status" value="1"/>
</dbReference>
<accession>A0ABW1CRB4</accession>
<comment type="caution">
    <text evidence="9">The sequence shown here is derived from an EMBL/GenBank/DDBJ whole genome shotgun (WGS) entry which is preliminary data.</text>
</comment>
<evidence type="ECO:0000259" key="8">
    <source>
        <dbReference type="PROSITE" id="PS50928"/>
    </source>
</evidence>
<protein>
    <submittedName>
        <fullName evidence="9">ABC transporter permease</fullName>
    </submittedName>
</protein>
<keyword evidence="10" id="KW-1185">Reference proteome</keyword>
<evidence type="ECO:0000313" key="10">
    <source>
        <dbReference type="Proteomes" id="UP001596058"/>
    </source>
</evidence>
<evidence type="ECO:0000256" key="2">
    <source>
        <dbReference type="ARBA" id="ARBA00022448"/>
    </source>
</evidence>
<dbReference type="PANTHER" id="PTHR43163">
    <property type="entry name" value="DIPEPTIDE TRANSPORT SYSTEM PERMEASE PROTEIN DPPB-RELATED"/>
    <property type="match status" value="1"/>
</dbReference>
<dbReference type="InterPro" id="IPR035906">
    <property type="entry name" value="MetI-like_sf"/>
</dbReference>
<dbReference type="SUPFAM" id="SSF161098">
    <property type="entry name" value="MetI-like"/>
    <property type="match status" value="1"/>
</dbReference>
<feature type="transmembrane region" description="Helical" evidence="7">
    <location>
        <begin position="12"/>
        <end position="33"/>
    </location>
</feature>
<gene>
    <name evidence="9" type="ORF">ACFPZ3_28935</name>
</gene>
<dbReference type="Gene3D" id="1.10.3720.10">
    <property type="entry name" value="MetI-like"/>
    <property type="match status" value="1"/>
</dbReference>
<feature type="transmembrane region" description="Helical" evidence="7">
    <location>
        <begin position="138"/>
        <end position="161"/>
    </location>
</feature>
<name>A0ABW1CRB4_9ACTN</name>
<keyword evidence="4 7" id="KW-0812">Transmembrane</keyword>
<dbReference type="Pfam" id="PF00528">
    <property type="entry name" value="BPD_transp_1"/>
    <property type="match status" value="1"/>
</dbReference>
<evidence type="ECO:0000256" key="3">
    <source>
        <dbReference type="ARBA" id="ARBA00022475"/>
    </source>
</evidence>
<evidence type="ECO:0000256" key="6">
    <source>
        <dbReference type="ARBA" id="ARBA00023136"/>
    </source>
</evidence>
<comment type="subcellular location">
    <subcellularLocation>
        <location evidence="1 7">Cell membrane</location>
        <topology evidence="1 7">Multi-pass membrane protein</topology>
    </subcellularLocation>
</comment>
<organism evidence="9 10">
    <name type="scientific">Nonomuraea insulae</name>
    <dbReference type="NCBI Taxonomy" id="1616787"/>
    <lineage>
        <taxon>Bacteria</taxon>
        <taxon>Bacillati</taxon>
        <taxon>Actinomycetota</taxon>
        <taxon>Actinomycetes</taxon>
        <taxon>Streptosporangiales</taxon>
        <taxon>Streptosporangiaceae</taxon>
        <taxon>Nonomuraea</taxon>
    </lineage>
</organism>
<sequence length="306" mass="31873">MTGVLRLVAGWLARAAGVLLGAATLAFVAMQLIPGDPARAIVGSAPATEQTMAAIRAEMGLDLPLAEQYLRYLARLARGDLGRSFQIERPVAEVLGEQVWPTVQLAVCAIGLALAGALLVAVLTAGRRGRGTVALAELVALSTPTFWLGLVLLSVFSFRLGLLPVGDGEPASLVLPSLTLAVPLGATLTQVLREGLEHALEQPFVTTALARGASGAAVRVRHALRHALIPMVTLSGWLLGGLFGGAVLVETVFARQGLGRVTLAAVVGRDFPVVIAVVMLSALVFVVVNTLVDVAYLLIDPRLRPA</sequence>
<dbReference type="InterPro" id="IPR000515">
    <property type="entry name" value="MetI-like"/>
</dbReference>
<dbReference type="Proteomes" id="UP001596058">
    <property type="component" value="Unassembled WGS sequence"/>
</dbReference>
<reference evidence="10" key="1">
    <citation type="journal article" date="2019" name="Int. J. Syst. Evol. Microbiol.">
        <title>The Global Catalogue of Microorganisms (GCM) 10K type strain sequencing project: providing services to taxonomists for standard genome sequencing and annotation.</title>
        <authorList>
            <consortium name="The Broad Institute Genomics Platform"/>
            <consortium name="The Broad Institute Genome Sequencing Center for Infectious Disease"/>
            <person name="Wu L."/>
            <person name="Ma J."/>
        </authorList>
    </citation>
    <scope>NUCLEOTIDE SEQUENCE [LARGE SCALE GENOMIC DNA]</scope>
    <source>
        <strain evidence="10">CCUG 53903</strain>
    </source>
</reference>
<feature type="domain" description="ABC transmembrane type-1" evidence="8">
    <location>
        <begin position="99"/>
        <end position="292"/>
    </location>
</feature>
<comment type="similarity">
    <text evidence="7">Belongs to the binding-protein-dependent transport system permease family.</text>
</comment>
<evidence type="ECO:0000256" key="4">
    <source>
        <dbReference type="ARBA" id="ARBA00022692"/>
    </source>
</evidence>
<dbReference type="RefSeq" id="WP_379517407.1">
    <property type="nucleotide sequence ID" value="NZ_JBHSPA010000031.1"/>
</dbReference>
<dbReference type="InterPro" id="IPR045621">
    <property type="entry name" value="BPD_transp_1_N"/>
</dbReference>
<proteinExistence type="inferred from homology"/>
<dbReference type="PROSITE" id="PS50928">
    <property type="entry name" value="ABC_TM1"/>
    <property type="match status" value="1"/>
</dbReference>
<evidence type="ECO:0000313" key="9">
    <source>
        <dbReference type="EMBL" id="MFC5827907.1"/>
    </source>
</evidence>